<dbReference type="AlphaFoldDB" id="A0A9W6BIM3"/>
<dbReference type="Proteomes" id="UP001165080">
    <property type="component" value="Unassembled WGS sequence"/>
</dbReference>
<evidence type="ECO:0000313" key="3">
    <source>
        <dbReference type="Proteomes" id="UP001165080"/>
    </source>
</evidence>
<reference evidence="2 3" key="1">
    <citation type="journal article" date="2023" name="Commun. Biol.">
        <title>Reorganization of the ancestral sex-determining regions during the evolution of trioecy in Pleodorina starrii.</title>
        <authorList>
            <person name="Takahashi K."/>
            <person name="Suzuki S."/>
            <person name="Kawai-Toyooka H."/>
            <person name="Yamamoto K."/>
            <person name="Hamaji T."/>
            <person name="Ootsuki R."/>
            <person name="Yamaguchi H."/>
            <person name="Kawachi M."/>
            <person name="Higashiyama T."/>
            <person name="Nozaki H."/>
        </authorList>
    </citation>
    <scope>NUCLEOTIDE SEQUENCE [LARGE SCALE GENOMIC DNA]</scope>
    <source>
        <strain evidence="2 3">NIES-4479</strain>
    </source>
</reference>
<evidence type="ECO:0000256" key="1">
    <source>
        <dbReference type="SAM" id="MobiDB-lite"/>
    </source>
</evidence>
<dbReference type="EMBL" id="BRXU01000006">
    <property type="protein sequence ID" value="GLC52683.1"/>
    <property type="molecule type" value="Genomic_DNA"/>
</dbReference>
<evidence type="ECO:0000313" key="2">
    <source>
        <dbReference type="EMBL" id="GLC52683.1"/>
    </source>
</evidence>
<protein>
    <submittedName>
        <fullName evidence="2">Uncharacterized protein</fullName>
    </submittedName>
</protein>
<keyword evidence="3" id="KW-1185">Reference proteome</keyword>
<name>A0A9W6BIM3_9CHLO</name>
<dbReference type="OrthoDB" id="535007at2759"/>
<comment type="caution">
    <text evidence="2">The sequence shown here is derived from an EMBL/GenBank/DDBJ whole genome shotgun (WGS) entry which is preliminary data.</text>
</comment>
<organism evidence="2 3">
    <name type="scientific">Pleodorina starrii</name>
    <dbReference type="NCBI Taxonomy" id="330485"/>
    <lineage>
        <taxon>Eukaryota</taxon>
        <taxon>Viridiplantae</taxon>
        <taxon>Chlorophyta</taxon>
        <taxon>core chlorophytes</taxon>
        <taxon>Chlorophyceae</taxon>
        <taxon>CS clade</taxon>
        <taxon>Chlamydomonadales</taxon>
        <taxon>Volvocaceae</taxon>
        <taxon>Pleodorina</taxon>
    </lineage>
</organism>
<proteinExistence type="predicted"/>
<sequence length="258" mass="27281">MADSKRAELVATVTDACEGLAECGFLGLLETPVLQTFTNLHKFNDTERLTDLIAALEGAATRMISAKAPPGFPELMVVSQLLQDVDGPGAPPEGADSPLDPEFKSLSANLRLALCSALLQFARPGSEEAAEGLEVATGMLLMVHEKVAADPLVTLAVEHAMLRLLGRRKGCVALLRGRTWALAALNKQVEALASYNPETDANGCGEAAEEEEDNDDDEEAEDEDEELLDEEEGDGAEADGGEGQEEEEAEADEDGGDA</sequence>
<accession>A0A9W6BIM3</accession>
<feature type="compositionally biased region" description="Acidic residues" evidence="1">
    <location>
        <begin position="207"/>
        <end position="258"/>
    </location>
</feature>
<gene>
    <name evidence="2" type="primary">PLEST003699</name>
    <name evidence="2" type="ORF">PLESTB_000656900</name>
</gene>
<feature type="region of interest" description="Disordered" evidence="1">
    <location>
        <begin position="196"/>
        <end position="258"/>
    </location>
</feature>